<keyword evidence="7" id="KW-1185">Reference proteome</keyword>
<dbReference type="Proteomes" id="UP000243978">
    <property type="component" value="Unassembled WGS sequence"/>
</dbReference>
<keyword evidence="4" id="KW-0804">Transcription</keyword>
<dbReference type="Pfam" id="PF12833">
    <property type="entry name" value="HTH_18"/>
    <property type="match status" value="1"/>
</dbReference>
<dbReference type="RefSeq" id="WP_107847176.1">
    <property type="nucleotide sequence ID" value="NZ_QBKS01000002.1"/>
</dbReference>
<accession>A0A2T6BFS0</accession>
<evidence type="ECO:0000256" key="4">
    <source>
        <dbReference type="ARBA" id="ARBA00023163"/>
    </source>
</evidence>
<reference evidence="6 7" key="1">
    <citation type="submission" date="2018-04" db="EMBL/GenBank/DDBJ databases">
        <title>Genomic Encyclopedia of Archaeal and Bacterial Type Strains, Phase II (KMG-II): from individual species to whole genera.</title>
        <authorList>
            <person name="Goeker M."/>
        </authorList>
    </citation>
    <scope>NUCLEOTIDE SEQUENCE [LARGE SCALE GENOMIC DNA]</scope>
    <source>
        <strain evidence="6 7">DSM 100977</strain>
    </source>
</reference>
<evidence type="ECO:0000256" key="3">
    <source>
        <dbReference type="ARBA" id="ARBA00023159"/>
    </source>
</evidence>
<keyword evidence="2" id="KW-0238">DNA-binding</keyword>
<dbReference type="Gene3D" id="1.10.10.60">
    <property type="entry name" value="Homeodomain-like"/>
    <property type="match status" value="2"/>
</dbReference>
<sequence length="288" mass="32816">MKKTTFQIGNYIRPDEAFHFARKRLAARFPDAAHDHDFFEVFLIESGETLHWINGETQVLEPGHLAFVRPTDVHAFRADRAKGCQIINVMFRRETAEHLTQRYSDVLSGKFFDATSALPDMHRLGPARFARAINVAQQLQTAHRSLARIEEFLLVLTNRVADASSGVSNRHPRWFAEACSAAQSQEVFSKGTAGFIAAAGRSHEHVCRTCKSITGLSPSEYINQIRIEFAAHMLRSDERSIDDVVETCGFGNNSYFYRLFRRQYGTTPRQYRLRHLRDPFQSSHADAP</sequence>
<dbReference type="InterPro" id="IPR020449">
    <property type="entry name" value="Tscrpt_reg_AraC-type_HTH"/>
</dbReference>
<dbReference type="AlphaFoldDB" id="A0A2T6BFS0"/>
<dbReference type="SUPFAM" id="SSF46689">
    <property type="entry name" value="Homeodomain-like"/>
    <property type="match status" value="1"/>
</dbReference>
<keyword evidence="1" id="KW-0805">Transcription regulation</keyword>
<proteinExistence type="predicted"/>
<evidence type="ECO:0000313" key="6">
    <source>
        <dbReference type="EMBL" id="PTX54891.1"/>
    </source>
</evidence>
<dbReference type="PANTHER" id="PTHR43280">
    <property type="entry name" value="ARAC-FAMILY TRANSCRIPTIONAL REGULATOR"/>
    <property type="match status" value="1"/>
</dbReference>
<dbReference type="PRINTS" id="PR00032">
    <property type="entry name" value="HTHARAC"/>
</dbReference>
<dbReference type="InterPro" id="IPR018060">
    <property type="entry name" value="HTH_AraC"/>
</dbReference>
<dbReference type="SMART" id="SM00342">
    <property type="entry name" value="HTH_ARAC"/>
    <property type="match status" value="1"/>
</dbReference>
<dbReference type="GO" id="GO:0043565">
    <property type="term" value="F:sequence-specific DNA binding"/>
    <property type="evidence" value="ECO:0007669"/>
    <property type="project" value="InterPro"/>
</dbReference>
<dbReference type="InterPro" id="IPR037923">
    <property type="entry name" value="HTH-like"/>
</dbReference>
<dbReference type="EMBL" id="QBKS01000002">
    <property type="protein sequence ID" value="PTX54891.1"/>
    <property type="molecule type" value="Genomic_DNA"/>
</dbReference>
<evidence type="ECO:0000259" key="5">
    <source>
        <dbReference type="PROSITE" id="PS01124"/>
    </source>
</evidence>
<protein>
    <submittedName>
        <fullName evidence="6">AraC family transcriptional regulator</fullName>
    </submittedName>
</protein>
<name>A0A2T6BFS0_9RHOB</name>
<comment type="caution">
    <text evidence="6">The sequence shown here is derived from an EMBL/GenBank/DDBJ whole genome shotgun (WGS) entry which is preliminary data.</text>
</comment>
<evidence type="ECO:0000256" key="2">
    <source>
        <dbReference type="ARBA" id="ARBA00023125"/>
    </source>
</evidence>
<dbReference type="SUPFAM" id="SSF51215">
    <property type="entry name" value="Regulatory protein AraC"/>
    <property type="match status" value="1"/>
</dbReference>
<dbReference type="InterPro" id="IPR014710">
    <property type="entry name" value="RmlC-like_jellyroll"/>
</dbReference>
<keyword evidence="3" id="KW-0010">Activator</keyword>
<organism evidence="6 7">
    <name type="scientific">Litoreibacter ponti</name>
    <dbReference type="NCBI Taxonomy" id="1510457"/>
    <lineage>
        <taxon>Bacteria</taxon>
        <taxon>Pseudomonadati</taxon>
        <taxon>Pseudomonadota</taxon>
        <taxon>Alphaproteobacteria</taxon>
        <taxon>Rhodobacterales</taxon>
        <taxon>Roseobacteraceae</taxon>
        <taxon>Litoreibacter</taxon>
    </lineage>
</organism>
<dbReference type="PANTHER" id="PTHR43280:SF2">
    <property type="entry name" value="HTH-TYPE TRANSCRIPTIONAL REGULATOR EXSA"/>
    <property type="match status" value="1"/>
</dbReference>
<dbReference type="InterPro" id="IPR009057">
    <property type="entry name" value="Homeodomain-like_sf"/>
</dbReference>
<dbReference type="Pfam" id="PF02311">
    <property type="entry name" value="AraC_binding"/>
    <property type="match status" value="1"/>
</dbReference>
<dbReference type="OrthoDB" id="252470at2"/>
<evidence type="ECO:0000256" key="1">
    <source>
        <dbReference type="ARBA" id="ARBA00023015"/>
    </source>
</evidence>
<feature type="domain" description="HTH araC/xylS-type" evidence="5">
    <location>
        <begin position="199"/>
        <end position="274"/>
    </location>
</feature>
<gene>
    <name evidence="6" type="ORF">C8N43_3714</name>
</gene>
<dbReference type="PROSITE" id="PS01124">
    <property type="entry name" value="HTH_ARAC_FAMILY_2"/>
    <property type="match status" value="1"/>
</dbReference>
<dbReference type="Gene3D" id="2.60.120.10">
    <property type="entry name" value="Jelly Rolls"/>
    <property type="match status" value="1"/>
</dbReference>
<dbReference type="GO" id="GO:0003700">
    <property type="term" value="F:DNA-binding transcription factor activity"/>
    <property type="evidence" value="ECO:0007669"/>
    <property type="project" value="InterPro"/>
</dbReference>
<dbReference type="InterPro" id="IPR003313">
    <property type="entry name" value="AraC-bd"/>
</dbReference>
<evidence type="ECO:0000313" key="7">
    <source>
        <dbReference type="Proteomes" id="UP000243978"/>
    </source>
</evidence>